<dbReference type="SMART" id="SM01266">
    <property type="entry name" value="Mac"/>
    <property type="match status" value="1"/>
</dbReference>
<proteinExistence type="inferred from homology"/>
<comment type="similarity">
    <text evidence="1">Belongs to the transferase hexapeptide repeat family.</text>
</comment>
<dbReference type="GO" id="GO:0008374">
    <property type="term" value="F:O-acyltransferase activity"/>
    <property type="evidence" value="ECO:0007669"/>
    <property type="project" value="TreeGrafter"/>
</dbReference>
<protein>
    <recommendedName>
        <fullName evidence="3">Maltose/galactoside acetyltransferase domain-containing protein</fullName>
    </recommendedName>
</protein>
<evidence type="ECO:0000259" key="3">
    <source>
        <dbReference type="SMART" id="SM01266"/>
    </source>
</evidence>
<keyword evidence="5" id="KW-1185">Reference proteome</keyword>
<accession>A0A2G5B8V7</accession>
<dbReference type="Proteomes" id="UP000242474">
    <property type="component" value="Unassembled WGS sequence"/>
</dbReference>
<dbReference type="AlphaFoldDB" id="A0A2G5B8V7"/>
<feature type="domain" description="Maltose/galactoside acetyltransferase" evidence="3">
    <location>
        <begin position="13"/>
        <end position="66"/>
    </location>
</feature>
<evidence type="ECO:0000256" key="2">
    <source>
        <dbReference type="ARBA" id="ARBA00022679"/>
    </source>
</evidence>
<dbReference type="PANTHER" id="PTHR23416">
    <property type="entry name" value="SIALIC ACID SYNTHASE-RELATED"/>
    <property type="match status" value="1"/>
</dbReference>
<organism evidence="4 5">
    <name type="scientific">Coemansia reversa (strain ATCC 12441 / NRRL 1564)</name>
    <dbReference type="NCBI Taxonomy" id="763665"/>
    <lineage>
        <taxon>Eukaryota</taxon>
        <taxon>Fungi</taxon>
        <taxon>Fungi incertae sedis</taxon>
        <taxon>Zoopagomycota</taxon>
        <taxon>Kickxellomycotina</taxon>
        <taxon>Kickxellomycetes</taxon>
        <taxon>Kickxellales</taxon>
        <taxon>Kickxellaceae</taxon>
        <taxon>Coemansia</taxon>
    </lineage>
</organism>
<dbReference type="PANTHER" id="PTHR23416:SF23">
    <property type="entry name" value="ACETYLTRANSFERASE C18B11.09C-RELATED"/>
    <property type="match status" value="1"/>
</dbReference>
<evidence type="ECO:0000256" key="1">
    <source>
        <dbReference type="ARBA" id="ARBA00007274"/>
    </source>
</evidence>
<sequence length="125" mass="14184">MANSASDDYYAEHKKMLAGEPYTGGDPYLTLLRKHAQERVAEVAKHRHDPERYAPAIRNLLGSVGDDKDIIESPTYFDYEKNTHVGKRFFMNSMCVILNVARVDIGYDVLFGFSVKNTVLLIQLT</sequence>
<dbReference type="InterPro" id="IPR011004">
    <property type="entry name" value="Trimer_LpxA-like_sf"/>
</dbReference>
<reference evidence="4 5" key="1">
    <citation type="journal article" date="2015" name="Genome Biol. Evol.">
        <title>Phylogenomic analyses indicate that early fungi evolved digesting cell walls of algal ancestors of land plants.</title>
        <authorList>
            <person name="Chang Y."/>
            <person name="Wang S."/>
            <person name="Sekimoto S."/>
            <person name="Aerts A.L."/>
            <person name="Choi C."/>
            <person name="Clum A."/>
            <person name="LaButti K.M."/>
            <person name="Lindquist E.A."/>
            <person name="Yee Ngan C."/>
            <person name="Ohm R.A."/>
            <person name="Salamov A.A."/>
            <person name="Grigoriev I.V."/>
            <person name="Spatafora J.W."/>
            <person name="Berbee M.L."/>
        </authorList>
    </citation>
    <scope>NUCLEOTIDE SEQUENCE [LARGE SCALE GENOMIC DNA]</scope>
    <source>
        <strain evidence="4 5">NRRL 1564</strain>
    </source>
</reference>
<name>A0A2G5B8V7_COERN</name>
<dbReference type="SUPFAM" id="SSF51161">
    <property type="entry name" value="Trimeric LpxA-like enzymes"/>
    <property type="match status" value="1"/>
</dbReference>
<dbReference type="InterPro" id="IPR051159">
    <property type="entry name" value="Hexapeptide_acetyltransf"/>
</dbReference>
<dbReference type="Gene3D" id="2.160.10.10">
    <property type="entry name" value="Hexapeptide repeat proteins"/>
    <property type="match status" value="1"/>
</dbReference>
<dbReference type="InterPro" id="IPR024688">
    <property type="entry name" value="Mac_dom"/>
</dbReference>
<dbReference type="GO" id="GO:0016407">
    <property type="term" value="F:acetyltransferase activity"/>
    <property type="evidence" value="ECO:0007669"/>
    <property type="project" value="InterPro"/>
</dbReference>
<gene>
    <name evidence="4" type="ORF">COEREDRAFT_9353</name>
</gene>
<dbReference type="Pfam" id="PF12464">
    <property type="entry name" value="Mac"/>
    <property type="match status" value="1"/>
</dbReference>
<keyword evidence="2" id="KW-0808">Transferase</keyword>
<evidence type="ECO:0000313" key="5">
    <source>
        <dbReference type="Proteomes" id="UP000242474"/>
    </source>
</evidence>
<dbReference type="STRING" id="763665.A0A2G5B8V7"/>
<evidence type="ECO:0000313" key="4">
    <source>
        <dbReference type="EMBL" id="PIA15412.1"/>
    </source>
</evidence>
<dbReference type="OrthoDB" id="25818at2759"/>
<dbReference type="EMBL" id="KZ303507">
    <property type="protein sequence ID" value="PIA15412.1"/>
    <property type="molecule type" value="Genomic_DNA"/>
</dbReference>